<protein>
    <submittedName>
        <fullName evidence="1">Uncharacterized protein</fullName>
    </submittedName>
</protein>
<proteinExistence type="predicted"/>
<organism evidence="1 2">
    <name type="scientific">Lupinus angustifolius</name>
    <name type="common">Narrow-leaved blue lupine</name>
    <dbReference type="NCBI Taxonomy" id="3871"/>
    <lineage>
        <taxon>Eukaryota</taxon>
        <taxon>Viridiplantae</taxon>
        <taxon>Streptophyta</taxon>
        <taxon>Embryophyta</taxon>
        <taxon>Tracheophyta</taxon>
        <taxon>Spermatophyta</taxon>
        <taxon>Magnoliopsida</taxon>
        <taxon>eudicotyledons</taxon>
        <taxon>Gunneridae</taxon>
        <taxon>Pentapetalae</taxon>
        <taxon>rosids</taxon>
        <taxon>fabids</taxon>
        <taxon>Fabales</taxon>
        <taxon>Fabaceae</taxon>
        <taxon>Papilionoideae</taxon>
        <taxon>50 kb inversion clade</taxon>
        <taxon>genistoids sensu lato</taxon>
        <taxon>core genistoids</taxon>
        <taxon>Genisteae</taxon>
        <taxon>Lupinus</taxon>
    </lineage>
</organism>
<dbReference type="EMBL" id="CM007365">
    <property type="protein sequence ID" value="OIW12028.1"/>
    <property type="molecule type" value="Genomic_DNA"/>
</dbReference>
<sequence length="163" mass="17592">MSLEGIPDISKLQPEEVGSGSWIFSTIEISAARMIQPLVHCHLSLLIPLEQSQLMSYITPTCGSLVAALSVAGISAVNMANSALFGRFVKRHFWDEGTSLERGGERHSNSPFAGELLEAKEVRKLHSNNLVIGSTKAIKAMPTLDPPTVVEALHLESLVESDS</sequence>
<reference evidence="1 2" key="1">
    <citation type="journal article" date="2017" name="Plant Biotechnol. J.">
        <title>A comprehensive draft genome sequence for lupin (Lupinus angustifolius), an emerging health food: insights into plant-microbe interactions and legume evolution.</title>
        <authorList>
            <person name="Hane J.K."/>
            <person name="Ming Y."/>
            <person name="Kamphuis L.G."/>
            <person name="Nelson M.N."/>
            <person name="Garg G."/>
            <person name="Atkins C.A."/>
            <person name="Bayer P.E."/>
            <person name="Bravo A."/>
            <person name="Bringans S."/>
            <person name="Cannon S."/>
            <person name="Edwards D."/>
            <person name="Foley R."/>
            <person name="Gao L.L."/>
            <person name="Harrison M.J."/>
            <person name="Huang W."/>
            <person name="Hurgobin B."/>
            <person name="Li S."/>
            <person name="Liu C.W."/>
            <person name="McGrath A."/>
            <person name="Morahan G."/>
            <person name="Murray J."/>
            <person name="Weller J."/>
            <person name="Jian J."/>
            <person name="Singh K.B."/>
        </authorList>
    </citation>
    <scope>NUCLEOTIDE SEQUENCE [LARGE SCALE GENOMIC DNA]</scope>
    <source>
        <strain evidence="2">cv. Tanjil</strain>
        <tissue evidence="1">Whole plant</tissue>
    </source>
</reference>
<dbReference type="Proteomes" id="UP000188354">
    <property type="component" value="Chromosome LG05"/>
</dbReference>
<gene>
    <name evidence="1" type="ORF">TanjilG_27325</name>
</gene>
<name>A0A1J7HHB6_LUPAN</name>
<dbReference type="AlphaFoldDB" id="A0A1J7HHB6"/>
<dbReference type="Gramene" id="OIW12028">
    <property type="protein sequence ID" value="OIW12028"/>
    <property type="gene ID" value="TanjilG_27325"/>
</dbReference>
<accession>A0A1J7HHB6</accession>
<evidence type="ECO:0000313" key="1">
    <source>
        <dbReference type="EMBL" id="OIW12028.1"/>
    </source>
</evidence>
<evidence type="ECO:0000313" key="2">
    <source>
        <dbReference type="Proteomes" id="UP000188354"/>
    </source>
</evidence>
<keyword evidence="2" id="KW-1185">Reference proteome</keyword>